<dbReference type="InterPro" id="IPR004358">
    <property type="entry name" value="Sig_transdc_His_kin-like_C"/>
</dbReference>
<dbReference type="Proteomes" id="UP000004892">
    <property type="component" value="Unassembled WGS sequence"/>
</dbReference>
<dbReference type="STRING" id="742817.HMPREF9449_02157"/>
<dbReference type="InterPro" id="IPR036097">
    <property type="entry name" value="HisK_dim/P_sf"/>
</dbReference>
<dbReference type="PROSITE" id="PS50109">
    <property type="entry name" value="HIS_KIN"/>
    <property type="match status" value="1"/>
</dbReference>
<dbReference type="PATRIC" id="fig|742817.3.peg.2306"/>
<name>H1DIC8_9BACT</name>
<keyword evidence="7" id="KW-1133">Transmembrane helix</keyword>
<keyword evidence="5" id="KW-0418">Kinase</keyword>
<keyword evidence="4" id="KW-0808">Transferase</keyword>
<accession>H1DIC8</accession>
<dbReference type="PANTHER" id="PTHR43711">
    <property type="entry name" value="TWO-COMPONENT HISTIDINE KINASE"/>
    <property type="match status" value="1"/>
</dbReference>
<keyword evidence="3" id="KW-0597">Phosphoprotein</keyword>
<dbReference type="Gene3D" id="3.40.50.2300">
    <property type="match status" value="1"/>
</dbReference>
<dbReference type="SUPFAM" id="SSF55874">
    <property type="entry name" value="ATPase domain of HSP90 chaperone/DNA topoisomerase II/histidine kinase"/>
    <property type="match status" value="1"/>
</dbReference>
<feature type="transmembrane region" description="Helical" evidence="7">
    <location>
        <begin position="374"/>
        <end position="396"/>
    </location>
</feature>
<protein>
    <recommendedName>
        <fullName evidence="2">histidine kinase</fullName>
        <ecNumber evidence="2">2.7.13.3</ecNumber>
    </recommendedName>
</protein>
<keyword evidence="7" id="KW-0812">Transmembrane</keyword>
<feature type="domain" description="Histidine kinase" evidence="8">
    <location>
        <begin position="552"/>
        <end position="765"/>
    </location>
</feature>
<dbReference type="CDD" id="cd00082">
    <property type="entry name" value="HisKA"/>
    <property type="match status" value="1"/>
</dbReference>
<evidence type="ECO:0000256" key="5">
    <source>
        <dbReference type="ARBA" id="ARBA00022777"/>
    </source>
</evidence>
<keyword evidence="10" id="KW-1185">Reference proteome</keyword>
<evidence type="ECO:0000259" key="8">
    <source>
        <dbReference type="PROSITE" id="PS50109"/>
    </source>
</evidence>
<reference evidence="9 10" key="1">
    <citation type="submission" date="2012-01" db="EMBL/GenBank/DDBJ databases">
        <title>The Genome Sequence of Odoribacter laneus YIT 12061.</title>
        <authorList>
            <consortium name="The Broad Institute Genome Sequencing Platform"/>
            <person name="Earl A."/>
            <person name="Ward D."/>
            <person name="Feldgarden M."/>
            <person name="Gevers D."/>
            <person name="Morotomi M."/>
            <person name="Young S.K."/>
            <person name="Zeng Q."/>
            <person name="Gargeya S."/>
            <person name="Fitzgerald M."/>
            <person name="Haas B."/>
            <person name="Abouelleil A."/>
            <person name="Alvarado L."/>
            <person name="Arachchi H.M."/>
            <person name="Berlin A."/>
            <person name="Chapman S.B."/>
            <person name="Gearin G."/>
            <person name="Goldberg J."/>
            <person name="Griggs A."/>
            <person name="Gujja S."/>
            <person name="Hansen M."/>
            <person name="Heiman D."/>
            <person name="Howarth C."/>
            <person name="Larimer J."/>
            <person name="Lui A."/>
            <person name="MacDonald P.J.P."/>
            <person name="McCowen C."/>
            <person name="Montmayeur A."/>
            <person name="Murphy C."/>
            <person name="Neiman D."/>
            <person name="Pearson M."/>
            <person name="Priest M."/>
            <person name="Roberts A."/>
            <person name="Saif S."/>
            <person name="Shea T."/>
            <person name="Sisk P."/>
            <person name="Stolte C."/>
            <person name="Sykes S."/>
            <person name="Wortman J."/>
            <person name="Nusbaum C."/>
            <person name="Birren B."/>
        </authorList>
    </citation>
    <scope>NUCLEOTIDE SEQUENCE [LARGE SCALE GENOMIC DNA]</scope>
    <source>
        <strain evidence="9 10">YIT 12061</strain>
    </source>
</reference>
<evidence type="ECO:0000256" key="2">
    <source>
        <dbReference type="ARBA" id="ARBA00012438"/>
    </source>
</evidence>
<dbReference type="EMBL" id="ADMC01000025">
    <property type="protein sequence ID" value="EHP46540.1"/>
    <property type="molecule type" value="Genomic_DNA"/>
</dbReference>
<dbReference type="GO" id="GO:0000155">
    <property type="term" value="F:phosphorelay sensor kinase activity"/>
    <property type="evidence" value="ECO:0007669"/>
    <property type="project" value="InterPro"/>
</dbReference>
<organism evidence="9 10">
    <name type="scientific">Odoribacter laneus YIT 12061</name>
    <dbReference type="NCBI Taxonomy" id="742817"/>
    <lineage>
        <taxon>Bacteria</taxon>
        <taxon>Pseudomonadati</taxon>
        <taxon>Bacteroidota</taxon>
        <taxon>Bacteroidia</taxon>
        <taxon>Bacteroidales</taxon>
        <taxon>Odoribacteraceae</taxon>
        <taxon>Odoribacter</taxon>
    </lineage>
</organism>
<dbReference type="InterPro" id="IPR050736">
    <property type="entry name" value="Sensor_HK_Regulatory"/>
</dbReference>
<dbReference type="SMART" id="SM00387">
    <property type="entry name" value="HATPase_c"/>
    <property type="match status" value="1"/>
</dbReference>
<dbReference type="FunFam" id="1.10.287.130:FF:000001">
    <property type="entry name" value="Two-component sensor histidine kinase"/>
    <property type="match status" value="1"/>
</dbReference>
<evidence type="ECO:0000256" key="3">
    <source>
        <dbReference type="ARBA" id="ARBA00022553"/>
    </source>
</evidence>
<evidence type="ECO:0000256" key="7">
    <source>
        <dbReference type="SAM" id="Phobius"/>
    </source>
</evidence>
<evidence type="ECO:0000313" key="10">
    <source>
        <dbReference type="Proteomes" id="UP000004892"/>
    </source>
</evidence>
<evidence type="ECO:0000313" key="9">
    <source>
        <dbReference type="EMBL" id="EHP46540.1"/>
    </source>
</evidence>
<keyword evidence="7" id="KW-0472">Membrane</keyword>
<sequence length="765" mass="88714">MCLIKKHINLKRIGQTKVLLRLLFFILSSFWVIYPTKAAPRYKIAIIHSYEKNYHDAKRYRSLLEKELATQGLKFEIKEFFLNCDELRYDAEMARSSFFIDEITKWGGDAIAIFNNQATFSLLKCNNPKLRDIPVVFSGVYHPDVDLIRSYPNVTGYVDIPDYAATVRMIERIMSKSRIIVMSGTGMIDNQMWLNLEQQCRKEGIKTFEGDVFKDILFHRIIKNPYEEGKTETINEKIDTTVVMRLLSEEMPLRTIQQTARGSETYLMLTSRTYNSMDAQEFFINPSFATINEGFGANDKMLGGYFTPLETQLKEMAEGIALRLRKEMPKQQITPSSKQYVLNWKVLQANNISTKDLPEEYQIMYIPFSVSHRYYLLAGYISGGVLLFTIFALLIYKVIDERKRKLEALRNLLYEHETLKLAIEGGTTYAWRQTEDKLSFDSHFYKLIAHTGPFITLEQILPFIYPDDQEPFSVNFLQNSPTKRYKGEYRCKFNGKYQWWEFRYNVICHDEKLPVVTGLLQNIQEFKDREEELIQAREIAEKAELKQSFLNNMSHEIRTPLNAIAGFANLLTNTPELEEEDKQNYVDIINTNTELLLRLINDILELSRLDSGSANFNLRREDVRTLLSSYYQTFGVQVKPDLKFLQDFPNEDCTVYVDASRLQQVITNFLTNANKFTQTGYIKLGYRYSAKEHAVGIFVEDTGKGIPHNELKIIFSRFYKHDEFAQGTGLGLAICNSIAEQLQGYIEVESEEGKGSRFTIVLPVA</sequence>
<dbReference type="AlphaFoldDB" id="H1DIC8"/>
<comment type="caution">
    <text evidence="9">The sequence shown here is derived from an EMBL/GenBank/DDBJ whole genome shotgun (WGS) entry which is preliminary data.</text>
</comment>
<evidence type="ECO:0000256" key="4">
    <source>
        <dbReference type="ARBA" id="ARBA00022679"/>
    </source>
</evidence>
<dbReference type="Pfam" id="PF02518">
    <property type="entry name" value="HATPase_c"/>
    <property type="match status" value="1"/>
</dbReference>
<dbReference type="EC" id="2.7.13.3" evidence="2"/>
<dbReference type="PANTHER" id="PTHR43711:SF31">
    <property type="entry name" value="HISTIDINE KINASE"/>
    <property type="match status" value="1"/>
</dbReference>
<evidence type="ECO:0000256" key="1">
    <source>
        <dbReference type="ARBA" id="ARBA00000085"/>
    </source>
</evidence>
<dbReference type="SMART" id="SM00388">
    <property type="entry name" value="HisKA"/>
    <property type="match status" value="1"/>
</dbReference>
<dbReference type="InterPro" id="IPR003594">
    <property type="entry name" value="HATPase_dom"/>
</dbReference>
<dbReference type="HOGENOM" id="CLU_000445_38_3_10"/>
<proteinExistence type="predicted"/>
<dbReference type="InterPro" id="IPR036890">
    <property type="entry name" value="HATPase_C_sf"/>
</dbReference>
<dbReference type="InterPro" id="IPR003661">
    <property type="entry name" value="HisK_dim/P_dom"/>
</dbReference>
<dbReference type="PRINTS" id="PR00344">
    <property type="entry name" value="BCTRLSENSOR"/>
</dbReference>
<dbReference type="Gene3D" id="1.10.287.130">
    <property type="match status" value="1"/>
</dbReference>
<dbReference type="SUPFAM" id="SSF47384">
    <property type="entry name" value="Homodimeric domain of signal transducing histidine kinase"/>
    <property type="match status" value="1"/>
</dbReference>
<keyword evidence="6" id="KW-0902">Two-component regulatory system</keyword>
<dbReference type="InterPro" id="IPR005467">
    <property type="entry name" value="His_kinase_dom"/>
</dbReference>
<comment type="catalytic activity">
    <reaction evidence="1">
        <text>ATP + protein L-histidine = ADP + protein N-phospho-L-histidine.</text>
        <dbReference type="EC" id="2.7.13.3"/>
    </reaction>
</comment>
<evidence type="ECO:0000256" key="6">
    <source>
        <dbReference type="ARBA" id="ARBA00023012"/>
    </source>
</evidence>
<gene>
    <name evidence="9" type="ORF">HMPREF9449_02157</name>
</gene>
<dbReference type="Pfam" id="PF00512">
    <property type="entry name" value="HisKA"/>
    <property type="match status" value="1"/>
</dbReference>
<dbReference type="eggNOG" id="COG5002">
    <property type="taxonomic scope" value="Bacteria"/>
</dbReference>
<dbReference type="Gene3D" id="3.30.565.10">
    <property type="entry name" value="Histidine kinase-like ATPase, C-terminal domain"/>
    <property type="match status" value="1"/>
</dbReference>